<dbReference type="EMBL" id="CCXZ01000190">
    <property type="protein sequence ID" value="CEG19135.1"/>
    <property type="molecule type" value="Genomic_DNA"/>
</dbReference>
<name>A0A0U5FPS3_XANCI</name>
<dbReference type="Proteomes" id="UP000052230">
    <property type="component" value="Unassembled WGS sequence"/>
</dbReference>
<accession>A0A0U5FPS3</accession>
<evidence type="ECO:0000313" key="3">
    <source>
        <dbReference type="Proteomes" id="UP000052230"/>
    </source>
</evidence>
<keyword evidence="3" id="KW-1185">Reference proteome</keyword>
<comment type="caution">
    <text evidence="2">The sequence shown here is derived from an EMBL/GenBank/DDBJ whole genome shotgun (WGS) entry which is preliminary data.</text>
</comment>
<gene>
    <name evidence="2" type="ORF">XAC3562_910028</name>
</gene>
<protein>
    <submittedName>
        <fullName evidence="2">Uncharacterized protein</fullName>
    </submittedName>
</protein>
<reference evidence="2 3" key="1">
    <citation type="submission" date="2014-09" db="EMBL/GenBank/DDBJ databases">
        <authorList>
            <person name="Regsiter A."/>
        </authorList>
    </citation>
    <scope>NUCLEOTIDE SEQUENCE [LARGE SCALE GENOMIC DNA]</scope>
</reference>
<dbReference type="AlphaFoldDB" id="A0A0U5FPS3"/>
<evidence type="ECO:0000256" key="1">
    <source>
        <dbReference type="SAM" id="MobiDB-lite"/>
    </source>
</evidence>
<proteinExistence type="predicted"/>
<evidence type="ECO:0000313" key="2">
    <source>
        <dbReference type="EMBL" id="CEG19135.1"/>
    </source>
</evidence>
<organism evidence="2 3">
    <name type="scientific">Xanthomonas citri pv. citri</name>
    <dbReference type="NCBI Taxonomy" id="611301"/>
    <lineage>
        <taxon>Bacteria</taxon>
        <taxon>Pseudomonadati</taxon>
        <taxon>Pseudomonadota</taxon>
        <taxon>Gammaproteobacteria</taxon>
        <taxon>Lysobacterales</taxon>
        <taxon>Lysobacteraceae</taxon>
        <taxon>Xanthomonas</taxon>
    </lineage>
</organism>
<feature type="region of interest" description="Disordered" evidence="1">
    <location>
        <begin position="159"/>
        <end position="179"/>
    </location>
</feature>
<sequence>MIIERVGMDVIALLSGGVCRMRGGVPGQRLRRSFRLEQRLSRPVGRESLFFACAKKSNQKKAHPVLAPSAPVALRVRKSGRNFCKGHPCPLQKRRASMRAALRVVSAGPAAAVWGPESQQPQLQPQPQLELEQRWCLGGCSFGVLRGCAVGRRRYRSVTRRGHRQAQGATRRMRRGLSC</sequence>